<evidence type="ECO:0000256" key="3">
    <source>
        <dbReference type="ARBA" id="ARBA00006534"/>
    </source>
</evidence>
<dbReference type="Pfam" id="PF03575">
    <property type="entry name" value="Peptidase_S51"/>
    <property type="match status" value="1"/>
</dbReference>
<feature type="active site" description="Charge relay system" evidence="9">
    <location>
        <position position="211"/>
    </location>
</feature>
<evidence type="ECO:0000256" key="2">
    <source>
        <dbReference type="ARBA" id="ARBA00002039"/>
    </source>
</evidence>
<proteinExistence type="inferred from homology"/>
<evidence type="ECO:0000256" key="4">
    <source>
        <dbReference type="ARBA" id="ARBA00013115"/>
    </source>
</evidence>
<dbReference type="GO" id="GO:0008236">
    <property type="term" value="F:serine-type peptidase activity"/>
    <property type="evidence" value="ECO:0007669"/>
    <property type="project" value="UniProtKB-KW"/>
</dbReference>
<dbReference type="CDD" id="cd03145">
    <property type="entry name" value="GAT1_cyanophycinase"/>
    <property type="match status" value="1"/>
</dbReference>
<comment type="caution">
    <text evidence="10">The sequence shown here is derived from an EMBL/GenBank/DDBJ whole genome shotgun (WGS) entry which is preliminary data.</text>
</comment>
<keyword evidence="6" id="KW-0645">Protease</keyword>
<feature type="active site" description="Charge relay system" evidence="9">
    <location>
        <position position="184"/>
    </location>
</feature>
<evidence type="ECO:0000256" key="1">
    <source>
        <dbReference type="ARBA" id="ARBA00001092"/>
    </source>
</evidence>
<dbReference type="PANTHER" id="PTHR36175:SF1">
    <property type="entry name" value="CYANOPHYCINASE"/>
    <property type="match status" value="1"/>
</dbReference>
<sequence length="287" mass="31604">MNMIKGTLIPIGGNEDKGFHRADRFRLDYISQGILSRVVYESGGNGANILVITTASGIPDEVGQSYMDAFERLGCNNVSHLYIDSKEEANSEENLNLLKDADCVMFSGGNQYKITRNIKGTLFHDLLVKRYYEEDFVLAGTSAGAMCMSKEMITGGSSKESFIKGAIKLREGLNLIPELIIDTHFIQRGRFGRLSEAVARFPQLIGFGLAEDTGIVIKNGNECDIIGSGMVIIFDPGNLKHNNIARLKDGTPLTMTNLITHVLSDGDSYYLKERKVKVMASSKSFIE</sequence>
<comment type="function">
    <text evidence="2">Exopeptidase that catalyzes the hydrolytic cleavage of multi-L-arginyl-poly-L-aspartic acid (cyanophycin; a water-insoluble reserve polymer) into aspartate-arginine dipeptides.</text>
</comment>
<dbReference type="EC" id="3.4.15.6" evidence="4"/>
<dbReference type="EMBL" id="LKTS01000004">
    <property type="protein sequence ID" value="PKD20643.1"/>
    <property type="molecule type" value="Genomic_DNA"/>
</dbReference>
<dbReference type="Gene3D" id="3.40.50.880">
    <property type="match status" value="1"/>
</dbReference>
<organism evidence="10 11">
    <name type="scientific">Salegentibacter salinarum</name>
    <dbReference type="NCBI Taxonomy" id="447422"/>
    <lineage>
        <taxon>Bacteria</taxon>
        <taxon>Pseudomonadati</taxon>
        <taxon>Bacteroidota</taxon>
        <taxon>Flavobacteriia</taxon>
        <taxon>Flavobacteriales</taxon>
        <taxon>Flavobacteriaceae</taxon>
        <taxon>Salegentibacter</taxon>
    </lineage>
</organism>
<dbReference type="PIRSF" id="PIRSF032067">
    <property type="entry name" value="Cyanophycinase"/>
    <property type="match status" value="1"/>
</dbReference>
<dbReference type="InterPro" id="IPR005320">
    <property type="entry name" value="Peptidase_S51"/>
</dbReference>
<evidence type="ECO:0000256" key="6">
    <source>
        <dbReference type="ARBA" id="ARBA00022670"/>
    </source>
</evidence>
<protein>
    <recommendedName>
        <fullName evidence="5">Cyanophycinase</fullName>
        <ecNumber evidence="4">3.4.15.6</ecNumber>
    </recommendedName>
</protein>
<name>A0A2N0U0V2_9FLAO</name>
<dbReference type="AlphaFoldDB" id="A0A2N0U0V2"/>
<comment type="catalytic activity">
    <reaction evidence="1">
        <text>[L-4-(L-arginin-2-N-yl)aspartate](n) + H2O = [L-4-(L-arginin-2-N-yl)aspartate](n-1) + L-4-(L-arginin-2-N-yl)aspartate</text>
        <dbReference type="Rhea" id="RHEA:12845"/>
        <dbReference type="Rhea" id="RHEA-COMP:13728"/>
        <dbReference type="Rhea" id="RHEA-COMP:13734"/>
        <dbReference type="ChEBI" id="CHEBI:15377"/>
        <dbReference type="ChEBI" id="CHEBI:137986"/>
        <dbReference type="ChEBI" id="CHEBI:137991"/>
        <dbReference type="EC" id="3.4.15.6"/>
    </reaction>
</comment>
<evidence type="ECO:0000256" key="5">
    <source>
        <dbReference type="ARBA" id="ARBA00015719"/>
    </source>
</evidence>
<reference evidence="10 11" key="1">
    <citation type="submission" date="2015-10" db="EMBL/GenBank/DDBJ databases">
        <title>Draft genome sequence of Salegentibacter salinarum KCTC 12975.</title>
        <authorList>
            <person name="Lin W."/>
            <person name="Zheng Q."/>
        </authorList>
    </citation>
    <scope>NUCLEOTIDE SEQUENCE [LARGE SCALE GENOMIC DNA]</scope>
    <source>
        <strain evidence="10 11">KCTC 12975</strain>
    </source>
</reference>
<feature type="active site" description="Charge relay system" evidence="9">
    <location>
        <position position="142"/>
    </location>
</feature>
<dbReference type="Proteomes" id="UP000232673">
    <property type="component" value="Unassembled WGS sequence"/>
</dbReference>
<dbReference type="InterPro" id="IPR011811">
    <property type="entry name" value="Peptidase_S51_cyanophycinase"/>
</dbReference>
<keyword evidence="8" id="KW-0720">Serine protease</keyword>
<comment type="similarity">
    <text evidence="3">Belongs to the peptidase S51 family.</text>
</comment>
<evidence type="ECO:0000313" key="11">
    <source>
        <dbReference type="Proteomes" id="UP000232673"/>
    </source>
</evidence>
<evidence type="ECO:0000313" key="10">
    <source>
        <dbReference type="EMBL" id="PKD20643.1"/>
    </source>
</evidence>
<evidence type="ECO:0000256" key="9">
    <source>
        <dbReference type="PIRSR" id="PIRSR032067-1"/>
    </source>
</evidence>
<gene>
    <name evidence="10" type="ORF">APR41_13290</name>
</gene>
<keyword evidence="11" id="KW-1185">Reference proteome</keyword>
<accession>A0A2N0U0V2</accession>
<dbReference type="GO" id="GO:0008241">
    <property type="term" value="F:peptidyl-dipeptidase activity"/>
    <property type="evidence" value="ECO:0007669"/>
    <property type="project" value="UniProtKB-EC"/>
</dbReference>
<dbReference type="NCBIfam" id="TIGR02069">
    <property type="entry name" value="cyanophycinase"/>
    <property type="match status" value="1"/>
</dbReference>
<dbReference type="PANTHER" id="PTHR36175">
    <property type="entry name" value="CYANOPHYCINASE"/>
    <property type="match status" value="1"/>
</dbReference>
<evidence type="ECO:0000256" key="8">
    <source>
        <dbReference type="ARBA" id="ARBA00022825"/>
    </source>
</evidence>
<dbReference type="STRING" id="447422.SAMN05660903_02775"/>
<dbReference type="SUPFAM" id="SSF52317">
    <property type="entry name" value="Class I glutamine amidotransferase-like"/>
    <property type="match status" value="1"/>
</dbReference>
<keyword evidence="7" id="KW-0378">Hydrolase</keyword>
<evidence type="ECO:0000256" key="7">
    <source>
        <dbReference type="ARBA" id="ARBA00022801"/>
    </source>
</evidence>
<dbReference type="InterPro" id="IPR029062">
    <property type="entry name" value="Class_I_gatase-like"/>
</dbReference>
<dbReference type="GO" id="GO:0006508">
    <property type="term" value="P:proteolysis"/>
    <property type="evidence" value="ECO:0007669"/>
    <property type="project" value="UniProtKB-KW"/>
</dbReference>